<evidence type="ECO:0000313" key="2">
    <source>
        <dbReference type="EMBL" id="KAE9529047.1"/>
    </source>
</evidence>
<dbReference type="Proteomes" id="UP000475862">
    <property type="component" value="Unassembled WGS sequence"/>
</dbReference>
<dbReference type="SUPFAM" id="SSF48726">
    <property type="entry name" value="Immunoglobulin"/>
    <property type="match status" value="1"/>
</dbReference>
<dbReference type="AlphaFoldDB" id="A0A6G0TA65"/>
<feature type="transmembrane region" description="Helical" evidence="1">
    <location>
        <begin position="382"/>
        <end position="406"/>
    </location>
</feature>
<sequence length="515" mass="58502">MEGCKHTRRAATVDSVGEGGAFRAARTTWTPDRTGGGGGSGIPSLRRRRISLRRQSPTPMPTTHSVAVDNRRYYAHIANAAEVESRRPTLWYGLRRASSLPPLPTRDLHRRTPILAMVRPPVTTKLLLGLYSLFYSCTIALDAVVDSVTITDQRVPGAVLNGTEYVVLDCVYKLKPEEAQGLVITWYFNNSPSPAYQWIQGQPPRAIGPLKNHIRLGYAAPTDDALATYRALYIIRPTTGLTGNYKCVVSTYNDEDFMIKKMIVYAPGQHMHMKRTKANDQAMVNISCTISKVFPMPKMQLYKLETNGTEHRNSSLPIEILDYQNDGAFDVTISTLFSESELPSRTTFFCELIIPSTPYNITKRFVYNPVCIKYHLLVFTSIIYALNIYYIFIKIILIYLIIYYYYYLVAVADKYVYSEIICLINSISVSNINSLVTYSFDQEKVKIENLNLSDLLNSILKKKNLKQNNSKMLYPKTTLFSIVYSNFYCVTFGIKNFQDKTNLSILVYFVELTNV</sequence>
<accession>A0A6G0TA65</accession>
<dbReference type="OrthoDB" id="6478865at2759"/>
<keyword evidence="3" id="KW-1185">Reference proteome</keyword>
<dbReference type="InterPro" id="IPR036179">
    <property type="entry name" value="Ig-like_dom_sf"/>
</dbReference>
<dbReference type="PANTHER" id="PTHR21261">
    <property type="entry name" value="BEAT PROTEIN"/>
    <property type="match status" value="1"/>
</dbReference>
<dbReference type="PANTHER" id="PTHR21261:SF2">
    <property type="entry name" value="GH04238P-RELATED"/>
    <property type="match status" value="1"/>
</dbReference>
<evidence type="ECO:0000256" key="1">
    <source>
        <dbReference type="SAM" id="Phobius"/>
    </source>
</evidence>
<evidence type="ECO:0008006" key="4">
    <source>
        <dbReference type="Google" id="ProtNLM"/>
    </source>
</evidence>
<proteinExistence type="predicted"/>
<dbReference type="EMBL" id="VYZN01000047">
    <property type="protein sequence ID" value="KAE9529047.1"/>
    <property type="molecule type" value="Genomic_DNA"/>
</dbReference>
<keyword evidence="1" id="KW-0812">Transmembrane</keyword>
<keyword evidence="1" id="KW-1133">Transmembrane helix</keyword>
<protein>
    <recommendedName>
        <fullName evidence="4">Ig-like domain-containing protein</fullName>
    </recommendedName>
</protein>
<keyword evidence="1" id="KW-0472">Membrane</keyword>
<gene>
    <name evidence="2" type="ORF">AGLY_012001</name>
</gene>
<comment type="caution">
    <text evidence="2">The sequence shown here is derived from an EMBL/GenBank/DDBJ whole genome shotgun (WGS) entry which is preliminary data.</text>
</comment>
<reference evidence="2 3" key="1">
    <citation type="submission" date="2019-08" db="EMBL/GenBank/DDBJ databases">
        <title>The genome of the soybean aphid Biotype 1, its phylome, world population structure and adaptation to the North American continent.</title>
        <authorList>
            <person name="Giordano R."/>
            <person name="Donthu R.K."/>
            <person name="Hernandez A.G."/>
            <person name="Wright C.L."/>
            <person name="Zimin A.V."/>
        </authorList>
    </citation>
    <scope>NUCLEOTIDE SEQUENCE [LARGE SCALE GENOMIC DNA]</scope>
    <source>
        <tissue evidence="2">Whole aphids</tissue>
    </source>
</reference>
<evidence type="ECO:0000313" key="3">
    <source>
        <dbReference type="Proteomes" id="UP000475862"/>
    </source>
</evidence>
<name>A0A6G0TA65_APHGL</name>
<organism evidence="2 3">
    <name type="scientific">Aphis glycines</name>
    <name type="common">Soybean aphid</name>
    <dbReference type="NCBI Taxonomy" id="307491"/>
    <lineage>
        <taxon>Eukaryota</taxon>
        <taxon>Metazoa</taxon>
        <taxon>Ecdysozoa</taxon>
        <taxon>Arthropoda</taxon>
        <taxon>Hexapoda</taxon>
        <taxon>Insecta</taxon>
        <taxon>Pterygota</taxon>
        <taxon>Neoptera</taxon>
        <taxon>Paraneoptera</taxon>
        <taxon>Hemiptera</taxon>
        <taxon>Sternorrhyncha</taxon>
        <taxon>Aphidomorpha</taxon>
        <taxon>Aphidoidea</taxon>
        <taxon>Aphididae</taxon>
        <taxon>Aphidini</taxon>
        <taxon>Aphis</taxon>
        <taxon>Aphis</taxon>
    </lineage>
</organism>